<sequence length="659" mass="72353">MAEYLAVAAPGVQEEVHAFSVRARRWQTTRRMALMAALVAAVVALFGAGVAHARDGHTAPRARPEAEVELFWPFSRGASAQAAAEPCEKPSDFCATNPNREDHLSYRDCDGDGVLDPYCEGGELLRFGYISSKDGCKNTWPNGLCLRPAEPGKSQGEFDSKKAASNEITIIHFNDVYQVSGTVEGKVRRGGMSRAAHVINMERKRNPDRTFVVFAGDLLSPSVLSDLFEGEQMVDILNTLKLDASSLGNHEFDFGVDTLAKRVKESNFPWLNINLMDENGKLLPGTTKRVIRDIPFTPAWGKEEKESRVCIFGAAYDVRETMFKDKERVTYADILNASTKEAGHLRKEEKCNVVLALTHQFSHDDCKMSKALGGNIDLILGGHDHSTEMTTVCGHAPYVKADSDLKTQWVMTLWLGDDGAVQSVDGRLLSLTDTDPFDADIHDKIVEWEEKGAKEMGKKIGCSVVDFDNIDAHSRQGLTNGGVFFTDAVRAFHKTDVALINGGTIRGNKVFKRGDLTKAKITAMHPFGNAIVKIYATGKELRDYIEMCLGCYQDVCGAFVQISGLNYTFAPRAEKGERLQTLVHPDGSKVKDSDKFTVAMSDYMLANSPMKHNKLYDMTTTNDAVPIVAALFEAAKRAGEKCLAPKPDGRIVTCAAVSC</sequence>
<keyword evidence="4" id="KW-0812">Transmembrane</keyword>
<dbReference type="InterPro" id="IPR004843">
    <property type="entry name" value="Calcineurin-like_PHP"/>
</dbReference>
<dbReference type="EMBL" id="HBEG01027568">
    <property type="protein sequence ID" value="CAD8364177.1"/>
    <property type="molecule type" value="Transcribed_RNA"/>
</dbReference>
<keyword evidence="2" id="KW-0732">Signal</keyword>
<dbReference type="Pfam" id="PF02872">
    <property type="entry name" value="5_nucleotid_C"/>
    <property type="match status" value="1"/>
</dbReference>
<evidence type="ECO:0000256" key="4">
    <source>
        <dbReference type="SAM" id="Phobius"/>
    </source>
</evidence>
<dbReference type="PANTHER" id="PTHR11575">
    <property type="entry name" value="5'-NUCLEOTIDASE-RELATED"/>
    <property type="match status" value="1"/>
</dbReference>
<dbReference type="Gene3D" id="3.60.21.10">
    <property type="match status" value="1"/>
</dbReference>
<dbReference type="AlphaFoldDB" id="A0A7S0AHD1"/>
<dbReference type="SUPFAM" id="SSF55816">
    <property type="entry name" value="5'-nucleotidase (syn. UDP-sugar hydrolase), C-terminal domain"/>
    <property type="match status" value="1"/>
</dbReference>
<evidence type="ECO:0000256" key="1">
    <source>
        <dbReference type="ARBA" id="ARBA00006654"/>
    </source>
</evidence>
<organism evidence="7">
    <name type="scientific">Pyrodinium bahamense</name>
    <dbReference type="NCBI Taxonomy" id="73915"/>
    <lineage>
        <taxon>Eukaryota</taxon>
        <taxon>Sar</taxon>
        <taxon>Alveolata</taxon>
        <taxon>Dinophyceae</taxon>
        <taxon>Gonyaulacales</taxon>
        <taxon>Pyrocystaceae</taxon>
        <taxon>Pyrodinium</taxon>
    </lineage>
</organism>
<evidence type="ECO:0000259" key="5">
    <source>
        <dbReference type="Pfam" id="PF00149"/>
    </source>
</evidence>
<name>A0A7S0AHD1_9DINO</name>
<gene>
    <name evidence="7" type="ORF">PBAH0796_LOCUS16733</name>
</gene>
<dbReference type="InterPro" id="IPR036907">
    <property type="entry name" value="5'-Nucleotdase_C_sf"/>
</dbReference>
<dbReference type="InterPro" id="IPR008334">
    <property type="entry name" value="5'-Nucleotdase_C"/>
</dbReference>
<dbReference type="PRINTS" id="PR01607">
    <property type="entry name" value="APYRASEFAMLY"/>
</dbReference>
<comment type="similarity">
    <text evidence="1 3">Belongs to the 5'-nucleotidase family.</text>
</comment>
<dbReference type="GO" id="GO:0009166">
    <property type="term" value="P:nucleotide catabolic process"/>
    <property type="evidence" value="ECO:0007669"/>
    <property type="project" value="InterPro"/>
</dbReference>
<keyword evidence="4" id="KW-1133">Transmembrane helix</keyword>
<evidence type="ECO:0000313" key="7">
    <source>
        <dbReference type="EMBL" id="CAD8364177.1"/>
    </source>
</evidence>
<proteinExistence type="inferred from homology"/>
<keyword evidence="3" id="KW-0378">Hydrolase</keyword>
<dbReference type="GO" id="GO:0016787">
    <property type="term" value="F:hydrolase activity"/>
    <property type="evidence" value="ECO:0007669"/>
    <property type="project" value="UniProtKB-KW"/>
</dbReference>
<feature type="transmembrane region" description="Helical" evidence="4">
    <location>
        <begin position="32"/>
        <end position="53"/>
    </location>
</feature>
<protein>
    <recommendedName>
        <fullName evidence="8">5'-nucleotidase</fullName>
    </recommendedName>
</protein>
<dbReference type="Gene3D" id="3.90.780.10">
    <property type="entry name" value="5'-Nucleotidase, C-terminal domain"/>
    <property type="match status" value="1"/>
</dbReference>
<reference evidence="7" key="1">
    <citation type="submission" date="2021-01" db="EMBL/GenBank/DDBJ databases">
        <authorList>
            <person name="Corre E."/>
            <person name="Pelletier E."/>
            <person name="Niang G."/>
            <person name="Scheremetjew M."/>
            <person name="Finn R."/>
            <person name="Kale V."/>
            <person name="Holt S."/>
            <person name="Cochrane G."/>
            <person name="Meng A."/>
            <person name="Brown T."/>
            <person name="Cohen L."/>
        </authorList>
    </citation>
    <scope>NUCLEOTIDE SEQUENCE</scope>
    <source>
        <strain evidence="7">Pbaha01</strain>
    </source>
</reference>
<evidence type="ECO:0000259" key="6">
    <source>
        <dbReference type="Pfam" id="PF02872"/>
    </source>
</evidence>
<feature type="domain" description="5'-Nucleotidase C-terminal" evidence="6">
    <location>
        <begin position="472"/>
        <end position="605"/>
    </location>
</feature>
<dbReference type="PANTHER" id="PTHR11575:SF48">
    <property type="entry name" value="5'-NUCLEOTIDASE"/>
    <property type="match status" value="1"/>
</dbReference>
<keyword evidence="4" id="KW-0472">Membrane</keyword>
<keyword evidence="3" id="KW-0547">Nucleotide-binding</keyword>
<dbReference type="InterPro" id="IPR006179">
    <property type="entry name" value="5_nucleotidase/apyrase"/>
</dbReference>
<dbReference type="GO" id="GO:0000166">
    <property type="term" value="F:nucleotide binding"/>
    <property type="evidence" value="ECO:0007669"/>
    <property type="project" value="UniProtKB-KW"/>
</dbReference>
<dbReference type="SUPFAM" id="SSF56300">
    <property type="entry name" value="Metallo-dependent phosphatases"/>
    <property type="match status" value="1"/>
</dbReference>
<feature type="domain" description="Calcineurin-like phosphoesterase" evidence="5">
    <location>
        <begin position="169"/>
        <end position="386"/>
    </location>
</feature>
<evidence type="ECO:0000256" key="2">
    <source>
        <dbReference type="ARBA" id="ARBA00022729"/>
    </source>
</evidence>
<accession>A0A7S0AHD1</accession>
<dbReference type="InterPro" id="IPR029052">
    <property type="entry name" value="Metallo-depent_PP-like"/>
</dbReference>
<evidence type="ECO:0000256" key="3">
    <source>
        <dbReference type="RuleBase" id="RU362119"/>
    </source>
</evidence>
<dbReference type="Pfam" id="PF00149">
    <property type="entry name" value="Metallophos"/>
    <property type="match status" value="1"/>
</dbReference>
<evidence type="ECO:0008006" key="8">
    <source>
        <dbReference type="Google" id="ProtNLM"/>
    </source>
</evidence>